<evidence type="ECO:0000313" key="1">
    <source>
        <dbReference type="EMBL" id="CAJ2677614.1"/>
    </source>
</evidence>
<name>A0ACB0M6W2_TRIPR</name>
<sequence>MEVARSKKGIVVSQRKYVLDLLQETGMSGCKPADTPMDQSVKLWEKGDTPVDTGRYQRLVGKLIYLAHTRPDIAFSVSVVSQFMHAPYEEHLEAVHRILRYLKATPGKGLFFKKTNDKNVAIFTDADWAGSIIDRKSTSGYCTYVWGNLVTWRSKKQGVVARSSAEAEFRAMAQGICEGMWILRVLKELKIEVELPLKLYCDNKAAISIAHNPVQHDRTKHIEIDRHFIKEKIDSGTLCLPFIPSNQQTADILTKSLGRTTFEYLISKLGMIDIYAPT</sequence>
<dbReference type="EMBL" id="CASHSV030000823">
    <property type="protein sequence ID" value="CAJ2677614.1"/>
    <property type="molecule type" value="Genomic_DNA"/>
</dbReference>
<comment type="caution">
    <text evidence="1">The sequence shown here is derived from an EMBL/GenBank/DDBJ whole genome shotgun (WGS) entry which is preliminary data.</text>
</comment>
<gene>
    <name evidence="1" type="ORF">MILVUS5_LOCUS40071</name>
</gene>
<accession>A0ACB0M6W2</accession>
<dbReference type="Proteomes" id="UP001177021">
    <property type="component" value="Unassembled WGS sequence"/>
</dbReference>
<evidence type="ECO:0000313" key="2">
    <source>
        <dbReference type="Proteomes" id="UP001177021"/>
    </source>
</evidence>
<proteinExistence type="predicted"/>
<keyword evidence="2" id="KW-1185">Reference proteome</keyword>
<protein>
    <submittedName>
        <fullName evidence="1">Uncharacterized protein</fullName>
    </submittedName>
</protein>
<organism evidence="1 2">
    <name type="scientific">Trifolium pratense</name>
    <name type="common">Red clover</name>
    <dbReference type="NCBI Taxonomy" id="57577"/>
    <lineage>
        <taxon>Eukaryota</taxon>
        <taxon>Viridiplantae</taxon>
        <taxon>Streptophyta</taxon>
        <taxon>Embryophyta</taxon>
        <taxon>Tracheophyta</taxon>
        <taxon>Spermatophyta</taxon>
        <taxon>Magnoliopsida</taxon>
        <taxon>eudicotyledons</taxon>
        <taxon>Gunneridae</taxon>
        <taxon>Pentapetalae</taxon>
        <taxon>rosids</taxon>
        <taxon>fabids</taxon>
        <taxon>Fabales</taxon>
        <taxon>Fabaceae</taxon>
        <taxon>Papilionoideae</taxon>
        <taxon>50 kb inversion clade</taxon>
        <taxon>NPAAA clade</taxon>
        <taxon>Hologalegina</taxon>
        <taxon>IRL clade</taxon>
        <taxon>Trifolieae</taxon>
        <taxon>Trifolium</taxon>
    </lineage>
</organism>
<reference evidence="1" key="1">
    <citation type="submission" date="2023-10" db="EMBL/GenBank/DDBJ databases">
        <authorList>
            <person name="Rodriguez Cubillos JULIANA M."/>
            <person name="De Vega J."/>
        </authorList>
    </citation>
    <scope>NUCLEOTIDE SEQUENCE</scope>
</reference>